<evidence type="ECO:0000313" key="2">
    <source>
        <dbReference type="EMBL" id="SEF17887.1"/>
    </source>
</evidence>
<reference evidence="3" key="1">
    <citation type="submission" date="2016-10" db="EMBL/GenBank/DDBJ databases">
        <authorList>
            <person name="Varghese N."/>
            <person name="Submissions S."/>
        </authorList>
    </citation>
    <scope>NUCLEOTIDE SEQUENCE [LARGE SCALE GENOMIC DNA]</scope>
    <source>
        <strain evidence="3">DSM 45237</strain>
    </source>
</reference>
<proteinExistence type="predicted"/>
<feature type="region of interest" description="Disordered" evidence="1">
    <location>
        <begin position="1"/>
        <end position="21"/>
    </location>
</feature>
<dbReference type="AlphaFoldDB" id="A0A1H5PXY7"/>
<evidence type="ECO:0000256" key="1">
    <source>
        <dbReference type="SAM" id="MobiDB-lite"/>
    </source>
</evidence>
<protein>
    <submittedName>
        <fullName evidence="2">Uncharacterized protein</fullName>
    </submittedName>
</protein>
<name>A0A1H5PXY7_9ACTN</name>
<dbReference type="RefSeq" id="WP_069114339.1">
    <property type="nucleotide sequence ID" value="NZ_FNUC01000004.1"/>
</dbReference>
<keyword evidence="3" id="KW-1185">Reference proteome</keyword>
<evidence type="ECO:0000313" key="3">
    <source>
        <dbReference type="Proteomes" id="UP000181980"/>
    </source>
</evidence>
<accession>A0A1H5PXY7</accession>
<organism evidence="2 3">
    <name type="scientific">Jiangella alba</name>
    <dbReference type="NCBI Taxonomy" id="561176"/>
    <lineage>
        <taxon>Bacteria</taxon>
        <taxon>Bacillati</taxon>
        <taxon>Actinomycetota</taxon>
        <taxon>Actinomycetes</taxon>
        <taxon>Jiangellales</taxon>
        <taxon>Jiangellaceae</taxon>
        <taxon>Jiangella</taxon>
    </lineage>
</organism>
<gene>
    <name evidence="2" type="ORF">SAMN04488561_6100</name>
</gene>
<dbReference type="Proteomes" id="UP000181980">
    <property type="component" value="Unassembled WGS sequence"/>
</dbReference>
<dbReference type="EMBL" id="FNUC01000004">
    <property type="protein sequence ID" value="SEF17887.1"/>
    <property type="molecule type" value="Genomic_DNA"/>
</dbReference>
<sequence length="91" mass="10546">MTTTLRPDAATPDDPQTTDTTVYRDFRSTEMHLMNEALARAHCTEQRERAMRERRVRRVLAARRMDRRAARAAQRARNLAAAAVSLRSRTY</sequence>
<feature type="compositionally biased region" description="Low complexity" evidence="1">
    <location>
        <begin position="7"/>
        <end position="21"/>
    </location>
</feature>
<dbReference type="STRING" id="561176.SAMN04488561_6100"/>